<evidence type="ECO:0000313" key="2">
    <source>
        <dbReference type="Proteomes" id="UP001439875"/>
    </source>
</evidence>
<sequence length="158" mass="18420">MYKQTLCFIRRNDELLVLNREYAPTQGLWNGVGGKMENEETPLECVIREVKEETDIDISSYQIRDKGIISWEVDNSFSGGMYVFLVDIVGDYVYPTPKKTEEGILDWKKISWLLAEKNYGVGEMIPQYLPITLNDDKKYHHHCVIKNAKLTGYEYKEL</sequence>
<dbReference type="EMBL" id="JBBMEW010000003">
    <property type="protein sequence ID" value="MEQ2526318.1"/>
    <property type="molecule type" value="Genomic_DNA"/>
</dbReference>
<reference evidence="1" key="1">
    <citation type="submission" date="2024-03" db="EMBL/GenBank/DDBJ databases">
        <title>Human intestinal bacterial collection.</title>
        <authorList>
            <person name="Pauvert C."/>
            <person name="Hitch T.C.A."/>
            <person name="Clavel T."/>
        </authorList>
    </citation>
    <scope>NUCLEOTIDE SEQUENCE</scope>
    <source>
        <strain evidence="1">CLA-AA-H227</strain>
    </source>
</reference>
<organism evidence="1 2">
    <name type="scientific">Robertmurraya yapensis</name>
    <name type="common">ex Hitch et al 2024</name>
    <dbReference type="NCBI Taxonomy" id="3133160"/>
    <lineage>
        <taxon>Bacteria</taxon>
        <taxon>Bacillati</taxon>
        <taxon>Bacillota</taxon>
        <taxon>Bacilli</taxon>
        <taxon>Bacillales</taxon>
        <taxon>Bacillaceae</taxon>
        <taxon>Robertmurraya</taxon>
    </lineage>
</organism>
<gene>
    <name evidence="1" type="ORF">WMO40_06355</name>
</gene>
<proteinExistence type="predicted"/>
<evidence type="ECO:0000313" key="1">
    <source>
        <dbReference type="EMBL" id="MEQ2526318.1"/>
    </source>
</evidence>
<keyword evidence="2" id="KW-1185">Reference proteome</keyword>
<name>A0ACC6S8D3_9BACI</name>
<protein>
    <submittedName>
        <fullName evidence="1">8-oxo-dGTP diphosphatase</fullName>
    </submittedName>
</protein>
<comment type="caution">
    <text evidence="1">The sequence shown here is derived from an EMBL/GenBank/DDBJ whole genome shotgun (WGS) entry which is preliminary data.</text>
</comment>
<dbReference type="Proteomes" id="UP001439875">
    <property type="component" value="Unassembled WGS sequence"/>
</dbReference>
<accession>A0ACC6S8D3</accession>